<evidence type="ECO:0000256" key="7">
    <source>
        <dbReference type="ARBA" id="ARBA00022679"/>
    </source>
</evidence>
<dbReference type="CDD" id="cd02439">
    <property type="entry name" value="DMB-PRT_CobT"/>
    <property type="match status" value="1"/>
</dbReference>
<evidence type="ECO:0000256" key="4">
    <source>
        <dbReference type="ARBA" id="ARBA00015486"/>
    </source>
</evidence>
<dbReference type="Proteomes" id="UP000815325">
    <property type="component" value="Unassembled WGS sequence"/>
</dbReference>
<dbReference type="Gene3D" id="1.10.1610.10">
    <property type="match status" value="1"/>
</dbReference>
<dbReference type="Pfam" id="PF02277">
    <property type="entry name" value="DBI_PRT"/>
    <property type="match status" value="2"/>
</dbReference>
<evidence type="ECO:0000256" key="8">
    <source>
        <dbReference type="ARBA" id="ARBA00030686"/>
    </source>
</evidence>
<evidence type="ECO:0000256" key="5">
    <source>
        <dbReference type="ARBA" id="ARBA00022573"/>
    </source>
</evidence>
<name>A0ABQ7GZW2_DUNSA</name>
<evidence type="ECO:0000313" key="11">
    <source>
        <dbReference type="EMBL" id="KAF5840145.1"/>
    </source>
</evidence>
<feature type="compositionally biased region" description="Polar residues" evidence="10">
    <location>
        <begin position="225"/>
        <end position="234"/>
    </location>
</feature>
<dbReference type="PANTHER" id="PTHR43463">
    <property type="entry name" value="NICOTINATE-NUCLEOTIDE--DIMETHYLBENZIMIDAZOLE PHOSPHORIBOSYLTRANSFERASE"/>
    <property type="match status" value="1"/>
</dbReference>
<feature type="region of interest" description="Disordered" evidence="10">
    <location>
        <begin position="172"/>
        <end position="237"/>
    </location>
</feature>
<comment type="similarity">
    <text evidence="2">Belongs to the CobT family.</text>
</comment>
<keyword evidence="5" id="KW-0169">Cobalamin biosynthesis</keyword>
<comment type="caution">
    <text evidence="11">The sequence shown here is derived from an EMBL/GenBank/DDBJ whole genome shotgun (WGS) entry which is preliminary data.</text>
</comment>
<organism evidence="11 12">
    <name type="scientific">Dunaliella salina</name>
    <name type="common">Green alga</name>
    <name type="synonym">Protococcus salinus</name>
    <dbReference type="NCBI Taxonomy" id="3046"/>
    <lineage>
        <taxon>Eukaryota</taxon>
        <taxon>Viridiplantae</taxon>
        <taxon>Chlorophyta</taxon>
        <taxon>core chlorophytes</taxon>
        <taxon>Chlorophyceae</taxon>
        <taxon>CS clade</taxon>
        <taxon>Chlamydomonadales</taxon>
        <taxon>Dunaliellaceae</taxon>
        <taxon>Dunaliella</taxon>
    </lineage>
</organism>
<dbReference type="SUPFAM" id="SSF52733">
    <property type="entry name" value="Nicotinate mononucleotide:5,6-dimethylbenzimidazole phosphoribosyltransferase (CobT)"/>
    <property type="match status" value="2"/>
</dbReference>
<evidence type="ECO:0000256" key="2">
    <source>
        <dbReference type="ARBA" id="ARBA00007110"/>
    </source>
</evidence>
<comment type="pathway">
    <text evidence="1">Nucleoside biosynthesis; alpha-ribazole biosynthesis; alpha-ribazole from 5,6-dimethylbenzimidazole: step 1/2.</text>
</comment>
<keyword evidence="12" id="KW-1185">Reference proteome</keyword>
<dbReference type="PANTHER" id="PTHR43463:SF1">
    <property type="entry name" value="NICOTINATE-NUCLEOTIDE--DIMETHYLBENZIMIDAZOLE PHOSPHORIBOSYLTRANSFERASE"/>
    <property type="match status" value="1"/>
</dbReference>
<dbReference type="InterPro" id="IPR023195">
    <property type="entry name" value="Nict_dMeBzImd_PRibTrfase_N"/>
</dbReference>
<keyword evidence="6" id="KW-0328">Glycosyltransferase</keyword>
<dbReference type="InterPro" id="IPR003200">
    <property type="entry name" value="Nict_dMeBzImd_PRibTrfase"/>
</dbReference>
<evidence type="ECO:0000256" key="10">
    <source>
        <dbReference type="SAM" id="MobiDB-lite"/>
    </source>
</evidence>
<evidence type="ECO:0000256" key="1">
    <source>
        <dbReference type="ARBA" id="ARBA00005049"/>
    </source>
</evidence>
<dbReference type="InterPro" id="IPR036087">
    <property type="entry name" value="Nict_dMeBzImd_PRibTrfase_sf"/>
</dbReference>
<sequence>MEYNNTLPDKEYELWLTQAKQMLADKAKPVGSLGLLETMACRLASLQRTLHPQIHRARLVVFAADHGITKSMPGVSAFPREVSFSVFKTIARGQAASSVMCAANGCELELIDIGLDVEGGVKAMLDKSAPALNCSEDAHNITVVFDSKVRNGSRSMLAGPAMTPEECEAAMRAGAEAVRRASSPAQAPNGSSADINRCSNVTSPTSLNGSPANGASVAAQAPHGLSQSQTQPGPSSAAPPLLCIGELGIGNTTAAAALLAALTGASPIDACGRGTGLDDAGLRVKQEAVAAALQANAALVQSGCALQALQAVGGLELAAMTGACLEAEKLNTPVVVDGFISGAAALVAVRHNPCVRRVLFLSHKSAEQGAAILNSALQGCSAEYESNHPSPPVLDLGMRLGEGTGALLMVPLLKAACSIMNMASLADALR</sequence>
<evidence type="ECO:0000256" key="9">
    <source>
        <dbReference type="ARBA" id="ARBA00047340"/>
    </source>
</evidence>
<comment type="catalytic activity">
    <reaction evidence="9">
        <text>5,6-dimethylbenzimidazole + nicotinate beta-D-ribonucleotide = alpha-ribazole 5'-phosphate + nicotinate + H(+)</text>
        <dbReference type="Rhea" id="RHEA:11196"/>
        <dbReference type="ChEBI" id="CHEBI:15378"/>
        <dbReference type="ChEBI" id="CHEBI:15890"/>
        <dbReference type="ChEBI" id="CHEBI:32544"/>
        <dbReference type="ChEBI" id="CHEBI:57502"/>
        <dbReference type="ChEBI" id="CHEBI:57918"/>
        <dbReference type="EC" id="2.4.2.21"/>
    </reaction>
</comment>
<evidence type="ECO:0000313" key="12">
    <source>
        <dbReference type="Proteomes" id="UP000815325"/>
    </source>
</evidence>
<dbReference type="EC" id="2.4.2.21" evidence="3"/>
<gene>
    <name evidence="11" type="ORF">DUNSADRAFT_17628</name>
</gene>
<protein>
    <recommendedName>
        <fullName evidence="4">Nicotinate-nucleotide--dimethylbenzimidazole phosphoribosyltransferase</fullName>
        <ecNumber evidence="3">2.4.2.21</ecNumber>
    </recommendedName>
    <alternativeName>
        <fullName evidence="8">N(1)-alpha-phosphoribosyltransferase</fullName>
    </alternativeName>
</protein>
<evidence type="ECO:0000256" key="6">
    <source>
        <dbReference type="ARBA" id="ARBA00022676"/>
    </source>
</evidence>
<dbReference type="Gene3D" id="3.40.50.10210">
    <property type="match status" value="1"/>
</dbReference>
<evidence type="ECO:0000256" key="3">
    <source>
        <dbReference type="ARBA" id="ARBA00011991"/>
    </source>
</evidence>
<feature type="compositionally biased region" description="Polar residues" evidence="10">
    <location>
        <begin position="183"/>
        <end position="213"/>
    </location>
</feature>
<reference evidence="11" key="1">
    <citation type="submission" date="2017-08" db="EMBL/GenBank/DDBJ databases">
        <authorList>
            <person name="Polle J.E."/>
            <person name="Barry K."/>
            <person name="Cushman J."/>
            <person name="Schmutz J."/>
            <person name="Tran D."/>
            <person name="Hathwaick L.T."/>
            <person name="Yim W.C."/>
            <person name="Jenkins J."/>
            <person name="Mckie-Krisberg Z.M."/>
            <person name="Prochnik S."/>
            <person name="Lindquist E."/>
            <person name="Dockter R.B."/>
            <person name="Adam C."/>
            <person name="Molina H."/>
            <person name="Bunkerborg J."/>
            <person name="Jin E."/>
            <person name="Buchheim M."/>
            <person name="Magnuson J."/>
        </authorList>
    </citation>
    <scope>NUCLEOTIDE SEQUENCE</scope>
    <source>
        <strain evidence="11">CCAP 19/18</strain>
    </source>
</reference>
<dbReference type="EMBL" id="MU069522">
    <property type="protein sequence ID" value="KAF5840145.1"/>
    <property type="molecule type" value="Genomic_DNA"/>
</dbReference>
<proteinExistence type="inferred from homology"/>
<accession>A0ABQ7GZW2</accession>
<keyword evidence="7" id="KW-0808">Transferase</keyword>